<evidence type="ECO:0000313" key="1">
    <source>
        <dbReference type="EMBL" id="KAK3282753.1"/>
    </source>
</evidence>
<comment type="caution">
    <text evidence="1">The sequence shown here is derived from an EMBL/GenBank/DDBJ whole genome shotgun (WGS) entry which is preliminary data.</text>
</comment>
<reference evidence="1 2" key="1">
    <citation type="journal article" date="2015" name="Genome Biol. Evol.">
        <title>Comparative Genomics of a Bacterivorous Green Alga Reveals Evolutionary Causalities and Consequences of Phago-Mixotrophic Mode of Nutrition.</title>
        <authorList>
            <person name="Burns J.A."/>
            <person name="Paasch A."/>
            <person name="Narechania A."/>
            <person name="Kim E."/>
        </authorList>
    </citation>
    <scope>NUCLEOTIDE SEQUENCE [LARGE SCALE GENOMIC DNA]</scope>
    <source>
        <strain evidence="1 2">PLY_AMNH</strain>
    </source>
</reference>
<evidence type="ECO:0000313" key="2">
    <source>
        <dbReference type="Proteomes" id="UP001190700"/>
    </source>
</evidence>
<gene>
    <name evidence="1" type="ORF">CYMTET_9523</name>
</gene>
<dbReference type="AlphaFoldDB" id="A0AAE0LEX9"/>
<proteinExistence type="predicted"/>
<dbReference type="Proteomes" id="UP001190700">
    <property type="component" value="Unassembled WGS sequence"/>
</dbReference>
<keyword evidence="2" id="KW-1185">Reference proteome</keyword>
<protein>
    <submittedName>
        <fullName evidence="1">Uncharacterized protein</fullName>
    </submittedName>
</protein>
<accession>A0AAE0LEX9</accession>
<sequence length="281" mass="31424">MEMVDKPPDRYVRDILQQGWKPRRVVLGDRKPHHIANVVGEPMRVLPTILATQNPRAFRAPRAGTVVRIDAITEEGECREVNLDEKAIAMGYRSASELRMTGGMSDEELAGILGLAMDRRAMELLFAVAEASTTRLPMSEESQEEEQGVLTAIPIAGLSETPCAPEAAPEPAQAQLAEWVTRSSDYTRQWKLAPMEVESYKTLHREIFSKAGDKPVEANSAPEWAPVEREKEMRLHSLADTVRLTAMMANVTQQEAFREKYPDIHEDALCLEWLKTGGSGW</sequence>
<organism evidence="1 2">
    <name type="scientific">Cymbomonas tetramitiformis</name>
    <dbReference type="NCBI Taxonomy" id="36881"/>
    <lineage>
        <taxon>Eukaryota</taxon>
        <taxon>Viridiplantae</taxon>
        <taxon>Chlorophyta</taxon>
        <taxon>Pyramimonadophyceae</taxon>
        <taxon>Pyramimonadales</taxon>
        <taxon>Pyramimonadaceae</taxon>
        <taxon>Cymbomonas</taxon>
    </lineage>
</organism>
<name>A0AAE0LEX9_9CHLO</name>
<dbReference type="EMBL" id="LGRX02003168">
    <property type="protein sequence ID" value="KAK3282753.1"/>
    <property type="molecule type" value="Genomic_DNA"/>
</dbReference>